<dbReference type="EMBL" id="GL984295">
    <property type="protein sequence ID" value="EGR28071.1"/>
    <property type="molecule type" value="Genomic_DNA"/>
</dbReference>
<evidence type="ECO:0000256" key="4">
    <source>
        <dbReference type="ARBA" id="ARBA00022846"/>
    </source>
</evidence>
<keyword evidence="12" id="KW-1185">Reference proteome</keyword>
<protein>
    <recommendedName>
        <fullName evidence="10">Radial spoke head protein 9 homolog</fullName>
    </recommendedName>
</protein>
<evidence type="ECO:0000256" key="3">
    <source>
        <dbReference type="ARBA" id="ARBA00022794"/>
    </source>
</evidence>
<dbReference type="PANTHER" id="PTHR22069:SF0">
    <property type="entry name" value="RADIAL SPOKE HEAD PROTEIN 9 HOMOLOG"/>
    <property type="match status" value="1"/>
</dbReference>
<reference evidence="11 12" key="1">
    <citation type="submission" date="2011-07" db="EMBL/GenBank/DDBJ databases">
        <authorList>
            <person name="Coyne R."/>
            <person name="Brami D."/>
            <person name="Johnson J."/>
            <person name="Hostetler J."/>
            <person name="Hannick L."/>
            <person name="Clark T."/>
            <person name="Cassidy-Hanley D."/>
            <person name="Inman J."/>
        </authorList>
    </citation>
    <scope>NUCLEOTIDE SEQUENCE [LARGE SCALE GENOMIC DNA]</scope>
    <source>
        <strain evidence="11 12">G5</strain>
    </source>
</reference>
<name>G0R397_ICHMU</name>
<evidence type="ECO:0000313" key="11">
    <source>
        <dbReference type="EMBL" id="EGR28071.1"/>
    </source>
</evidence>
<sequence length="281" mass="33113">MDMSRFQSDLKYVNQIGATLNIEEKMKLELALLKLSETENFDQVLFWGKVYGLKMDYYVIFGINFRGKYDFPTKKFYWAKSDTYEFNELPEPNLQFQYEVESIRTQFTGNHKQELIPAQNNDDNNYQNEDEIRIKNKSFTELDRLSYLVYTIENDCALYPVGALKITPTHELRQNQSFKGITLNQLTDQSKYQHFRSPQSEEKQNFIARDDALFQFDFLDPISEDQPKGCWSLQLDQLKTAVTLRSLVWQGFVGYHRANSQIFGYCYIGYGIKNVDLPFLL</sequence>
<dbReference type="RefSeq" id="XP_004027416.1">
    <property type="nucleotide sequence ID" value="XM_004027367.1"/>
</dbReference>
<dbReference type="InParanoid" id="G0R397"/>
<dbReference type="GeneID" id="14904130"/>
<accession>G0R397</accession>
<dbReference type="STRING" id="857967.G0R397"/>
<evidence type="ECO:0000256" key="5">
    <source>
        <dbReference type="ARBA" id="ARBA00023069"/>
    </source>
</evidence>
<dbReference type="Pfam" id="PF04712">
    <property type="entry name" value="Radial_spoke"/>
    <property type="match status" value="1"/>
</dbReference>
<dbReference type="eggNOG" id="ENOG502QR99">
    <property type="taxonomic scope" value="Eukaryota"/>
</dbReference>
<proteinExistence type="inferred from homology"/>
<evidence type="ECO:0000256" key="8">
    <source>
        <dbReference type="ARBA" id="ARBA00037822"/>
    </source>
</evidence>
<comment type="subcellular location">
    <subcellularLocation>
        <location evidence="8">Cell projection</location>
        <location evidence="8">Kinocilium</location>
    </subcellularLocation>
    <subcellularLocation>
        <location evidence="1">Cytoplasm</location>
        <location evidence="1">Cytoskeleton</location>
        <location evidence="1">Flagellum axoneme</location>
    </subcellularLocation>
</comment>
<keyword evidence="4" id="KW-0282">Flagellum</keyword>
<dbReference type="AlphaFoldDB" id="G0R397"/>
<dbReference type="GO" id="GO:0044458">
    <property type="term" value="P:motile cilium assembly"/>
    <property type="evidence" value="ECO:0007669"/>
    <property type="project" value="TreeGrafter"/>
</dbReference>
<dbReference type="InterPro" id="IPR055316">
    <property type="entry name" value="RSP9"/>
</dbReference>
<keyword evidence="2" id="KW-0963">Cytoplasm</keyword>
<dbReference type="OrthoDB" id="10258956at2759"/>
<evidence type="ECO:0000313" key="12">
    <source>
        <dbReference type="Proteomes" id="UP000008983"/>
    </source>
</evidence>
<keyword evidence="3" id="KW-0970">Cilium biogenesis/degradation</keyword>
<keyword evidence="6" id="KW-0206">Cytoskeleton</keyword>
<dbReference type="Proteomes" id="UP000008983">
    <property type="component" value="Unassembled WGS sequence"/>
</dbReference>
<dbReference type="GO" id="GO:0060294">
    <property type="term" value="P:cilium movement involved in cell motility"/>
    <property type="evidence" value="ECO:0007669"/>
    <property type="project" value="InterPro"/>
</dbReference>
<evidence type="ECO:0000256" key="6">
    <source>
        <dbReference type="ARBA" id="ARBA00023212"/>
    </source>
</evidence>
<evidence type="ECO:0000256" key="10">
    <source>
        <dbReference type="ARBA" id="ARBA00041080"/>
    </source>
</evidence>
<keyword evidence="5" id="KW-0969">Cilium</keyword>
<dbReference type="InterPro" id="IPR006802">
    <property type="entry name" value="Radial_spoke"/>
</dbReference>
<comment type="similarity">
    <text evidence="9">Belongs to the flagellar radial spoke RSP9 family.</text>
</comment>
<evidence type="ECO:0000256" key="7">
    <source>
        <dbReference type="ARBA" id="ARBA00023273"/>
    </source>
</evidence>
<keyword evidence="7" id="KW-0966">Cell projection</keyword>
<gene>
    <name evidence="11" type="ORF">IMG5_183950</name>
</gene>
<dbReference type="GO" id="GO:0001534">
    <property type="term" value="C:radial spoke"/>
    <property type="evidence" value="ECO:0007669"/>
    <property type="project" value="InterPro"/>
</dbReference>
<evidence type="ECO:0000256" key="1">
    <source>
        <dbReference type="ARBA" id="ARBA00004611"/>
    </source>
</evidence>
<dbReference type="GO" id="GO:0035082">
    <property type="term" value="P:axoneme assembly"/>
    <property type="evidence" value="ECO:0007669"/>
    <property type="project" value="InterPro"/>
</dbReference>
<evidence type="ECO:0000256" key="9">
    <source>
        <dbReference type="ARBA" id="ARBA00038319"/>
    </source>
</evidence>
<dbReference type="PANTHER" id="PTHR22069">
    <property type="entry name" value="MITOCHONDRIAL RIBOSOMAL PROTEIN S18"/>
    <property type="match status" value="1"/>
</dbReference>
<organism evidence="11 12">
    <name type="scientific">Ichthyophthirius multifiliis</name>
    <name type="common">White spot disease agent</name>
    <name type="synonym">Ich</name>
    <dbReference type="NCBI Taxonomy" id="5932"/>
    <lineage>
        <taxon>Eukaryota</taxon>
        <taxon>Sar</taxon>
        <taxon>Alveolata</taxon>
        <taxon>Ciliophora</taxon>
        <taxon>Intramacronucleata</taxon>
        <taxon>Oligohymenophorea</taxon>
        <taxon>Hymenostomatida</taxon>
        <taxon>Ophryoglenina</taxon>
        <taxon>Ichthyophthirius</taxon>
    </lineage>
</organism>
<dbReference type="OMA" id="TFYHVPN"/>
<evidence type="ECO:0000256" key="2">
    <source>
        <dbReference type="ARBA" id="ARBA00022490"/>
    </source>
</evidence>